<dbReference type="STRING" id="1770053.SAMN05216551_11325"/>
<dbReference type="InterPro" id="IPR043144">
    <property type="entry name" value="Mal/L-sulf/L-lact_DH-like_ah"/>
</dbReference>
<reference evidence="4" key="1">
    <citation type="submission" date="2016-09" db="EMBL/GenBank/DDBJ databases">
        <authorList>
            <person name="Varghese N."/>
            <person name="Submissions S."/>
        </authorList>
    </citation>
    <scope>NUCLEOTIDE SEQUENCE [LARGE SCALE GENOMIC DNA]</scope>
    <source>
        <strain evidence="4">JS23</strain>
    </source>
</reference>
<name>A0A1H2PU56_9BURK</name>
<dbReference type="OrthoDB" id="924592at2"/>
<dbReference type="PANTHER" id="PTHR11091:SF0">
    <property type="entry name" value="MALATE DEHYDROGENASE"/>
    <property type="match status" value="1"/>
</dbReference>
<evidence type="ECO:0000256" key="1">
    <source>
        <dbReference type="ARBA" id="ARBA00006056"/>
    </source>
</evidence>
<proteinExistence type="inferred from homology"/>
<dbReference type="Gene3D" id="1.10.1530.10">
    <property type="match status" value="1"/>
</dbReference>
<dbReference type="InterPro" id="IPR003767">
    <property type="entry name" value="Malate/L-lactate_DH-like"/>
</dbReference>
<dbReference type="SUPFAM" id="SSF89733">
    <property type="entry name" value="L-sulfolactate dehydrogenase-like"/>
    <property type="match status" value="1"/>
</dbReference>
<organism evidence="3 4">
    <name type="scientific">Chitinasiproducens palmae</name>
    <dbReference type="NCBI Taxonomy" id="1770053"/>
    <lineage>
        <taxon>Bacteria</taxon>
        <taxon>Pseudomonadati</taxon>
        <taxon>Pseudomonadota</taxon>
        <taxon>Betaproteobacteria</taxon>
        <taxon>Burkholderiales</taxon>
        <taxon>Burkholderiaceae</taxon>
        <taxon>Chitinasiproducens</taxon>
    </lineage>
</organism>
<evidence type="ECO:0000256" key="2">
    <source>
        <dbReference type="ARBA" id="ARBA00023002"/>
    </source>
</evidence>
<protein>
    <submittedName>
        <fullName evidence="3">Malate/lactate/ureidoglycolate dehydrogenase, LDH2 family</fullName>
    </submittedName>
</protein>
<evidence type="ECO:0000313" key="3">
    <source>
        <dbReference type="EMBL" id="SDV50701.1"/>
    </source>
</evidence>
<evidence type="ECO:0000313" key="4">
    <source>
        <dbReference type="Proteomes" id="UP000243719"/>
    </source>
</evidence>
<accession>A0A1H2PU56</accession>
<dbReference type="Pfam" id="PF02615">
    <property type="entry name" value="Ldh_2"/>
    <property type="match status" value="1"/>
</dbReference>
<dbReference type="Gene3D" id="3.30.1370.60">
    <property type="entry name" value="Hypothetical oxidoreductase yiak, domain 2"/>
    <property type="match status" value="1"/>
</dbReference>
<dbReference type="GO" id="GO:0016491">
    <property type="term" value="F:oxidoreductase activity"/>
    <property type="evidence" value="ECO:0007669"/>
    <property type="project" value="UniProtKB-KW"/>
</dbReference>
<keyword evidence="2" id="KW-0560">Oxidoreductase</keyword>
<dbReference type="InterPro" id="IPR043143">
    <property type="entry name" value="Mal/L-sulf/L-lact_DH-like_NADP"/>
</dbReference>
<dbReference type="AlphaFoldDB" id="A0A1H2PU56"/>
<dbReference type="PANTHER" id="PTHR11091">
    <property type="entry name" value="OXIDOREDUCTASE-RELATED"/>
    <property type="match status" value="1"/>
</dbReference>
<keyword evidence="4" id="KW-1185">Reference proteome</keyword>
<gene>
    <name evidence="3" type="ORF">SAMN05216551_11325</name>
</gene>
<comment type="similarity">
    <text evidence="1">Belongs to the LDH2/MDH2 oxidoreductase family.</text>
</comment>
<dbReference type="Proteomes" id="UP000243719">
    <property type="component" value="Unassembled WGS sequence"/>
</dbReference>
<sequence>MLITHASMTDARFDIDTLRQWLTALLQASGMRDDDAALGAGTLLHADALGIVTHGLARLPTYWSQLRRGVLRPDAQVSGHEAAGLVRIDAKRAFGPFAGARAMQIAQAHLSATRAFVPFVIEGAGHLGALATLVGPVAHSGRIALLMQSTQPVMAPAGSHGAAIGNNPIAFAAPRADGPPLLIDFAASVTALSRVLDAHRENRSIPADWAIDAAGVPTHDTAAALAGALLPMAAHKGLALAMLVQVLAGVLTGSRPDLSEKSAAPGCGAFGLVLDPASIAPDYDSDMQMWIDTYRRSAGAGARLPGERAADALQRSARDGVAVPPGLLAQLREIGLDAGVPLPG</sequence>
<dbReference type="InterPro" id="IPR036111">
    <property type="entry name" value="Mal/L-sulfo/L-lacto_DH-like_sf"/>
</dbReference>
<dbReference type="EMBL" id="FNLO01000013">
    <property type="protein sequence ID" value="SDV50701.1"/>
    <property type="molecule type" value="Genomic_DNA"/>
</dbReference>